<evidence type="ECO:0000313" key="1">
    <source>
        <dbReference type="EMBL" id="KAH9740248.1"/>
    </source>
</evidence>
<proteinExistence type="predicted"/>
<gene>
    <name evidence="1" type="ORF">KPL71_019414</name>
</gene>
<evidence type="ECO:0000313" key="2">
    <source>
        <dbReference type="Proteomes" id="UP000829398"/>
    </source>
</evidence>
<sequence length="597" mass="68498">MPSHPNFPFSLPRWIIELFRSKKVDGDQNGENNNDGNSDDNNPISNHNFECYACTQVGVPVFHSTSCDQAHQPEWEASAGSSLVPIQARSKILGPKDGRPASATFAHVFDPRSKRVQRLNRAFLLARGMSLAVDPLFFYALSIGRGGAPCLYMDGALAAIVTVLRTCVDAVHLFHLWLQFRLAYVSRESLVVGCGKLVWDPRAIASHYVRSLKGFWFDVFVILPVPQAVFWLVVPKLIREEKIKMIMTILLIIFLFQFLPKVYHSIYLMRRMQKVTGYIFGTIWWGFGLNLIAYFIASHVAGGCWYVLAIQRVASCLRQQCHRQANCNLYLSCSEEVCYQFLVPSGAIGNTCGGNSTTTVRKSLCLDVNGPFHYGIYQWALPVISSNSVAVKILYPIFWGLMTLSTFGNDLEPTSHWLEVMFSICIVLSGLMLFTLLIGNIQVFLHAVMAKKRKMQLRCRDMEWWMRRRQLPSRLRQRVRHYERQRWATMGGEDEMELIKDLPEGLRRGIKRYLCLDLIKKVPLFHNLDDLILDNICDRVRPLVYSKDEKVKKRIMDIYQKADMIYQFTEKFHLLAKTDNQRRGSCAKNGVHCSWTD</sequence>
<dbReference type="EMBL" id="CM039175">
    <property type="protein sequence ID" value="KAH9740248.1"/>
    <property type="molecule type" value="Genomic_DNA"/>
</dbReference>
<reference evidence="2" key="1">
    <citation type="journal article" date="2023" name="Hortic. Res.">
        <title>A chromosome-level phased genome enabling allele-level studies in sweet orange: a case study on citrus Huanglongbing tolerance.</title>
        <authorList>
            <person name="Wu B."/>
            <person name="Yu Q."/>
            <person name="Deng Z."/>
            <person name="Duan Y."/>
            <person name="Luo F."/>
            <person name="Gmitter F. Jr."/>
        </authorList>
    </citation>
    <scope>NUCLEOTIDE SEQUENCE [LARGE SCALE GENOMIC DNA]</scope>
    <source>
        <strain evidence="2">cv. Valencia</strain>
    </source>
</reference>
<comment type="caution">
    <text evidence="1">The sequence shown here is derived from an EMBL/GenBank/DDBJ whole genome shotgun (WGS) entry which is preliminary data.</text>
</comment>
<name>A0ACB8K643_CITSI</name>
<organism evidence="1 2">
    <name type="scientific">Citrus sinensis</name>
    <name type="common">Sweet orange</name>
    <name type="synonym">Citrus aurantium var. sinensis</name>
    <dbReference type="NCBI Taxonomy" id="2711"/>
    <lineage>
        <taxon>Eukaryota</taxon>
        <taxon>Viridiplantae</taxon>
        <taxon>Streptophyta</taxon>
        <taxon>Embryophyta</taxon>
        <taxon>Tracheophyta</taxon>
        <taxon>Spermatophyta</taxon>
        <taxon>Magnoliopsida</taxon>
        <taxon>eudicotyledons</taxon>
        <taxon>Gunneridae</taxon>
        <taxon>Pentapetalae</taxon>
        <taxon>rosids</taxon>
        <taxon>malvids</taxon>
        <taxon>Sapindales</taxon>
        <taxon>Rutaceae</taxon>
        <taxon>Aurantioideae</taxon>
        <taxon>Citrus</taxon>
    </lineage>
</organism>
<accession>A0ACB8K643</accession>
<dbReference type="Proteomes" id="UP000829398">
    <property type="component" value="Chromosome 6"/>
</dbReference>
<protein>
    <submittedName>
        <fullName evidence="1">Cyclic nucleotide-gated ion channel 2</fullName>
    </submittedName>
</protein>
<keyword evidence="2" id="KW-1185">Reference proteome</keyword>